<dbReference type="PROSITE" id="PS00725">
    <property type="entry name" value="GERMIN"/>
    <property type="match status" value="1"/>
</dbReference>
<feature type="domain" description="Cupin type-1" evidence="8">
    <location>
        <begin position="115"/>
        <end position="258"/>
    </location>
</feature>
<dbReference type="Gene3D" id="2.60.120.10">
    <property type="entry name" value="Jelly Rolls"/>
    <property type="match status" value="1"/>
</dbReference>
<evidence type="ECO:0000313" key="9">
    <source>
        <dbReference type="EMBL" id="PMD63683.1"/>
    </source>
</evidence>
<dbReference type="SMART" id="SM00835">
    <property type="entry name" value="Cupin_1"/>
    <property type="match status" value="1"/>
</dbReference>
<evidence type="ECO:0000259" key="8">
    <source>
        <dbReference type="SMART" id="SM00835"/>
    </source>
</evidence>
<sequence>MHPSHSFAVTAFLLAGSVLSAPQQYGGQFGQKNQTTSCTSDIPRHTTSQAPKPTYNPPASTPSPSTTCATPLSLPDQSLFESLVLARSSVERNNLLSNDDLVFSFDTPCRNSPELGVTAGKGGKTVRADHSTFPALVGQGGSITVGFLNPCGFNFPHVHPRAAELNLVVEGRLFGSVTAENGATHRNHTLNKFEMTVFPQGAIHTEFNPDCTPAVFVAAFPDEDPGVGQIAQNYFGLEDEIVLASAGGDLNIDGANIDAFRGKIPANVVIGVESCLKKCGIQKREPTNPGAVY</sequence>
<evidence type="ECO:0000256" key="5">
    <source>
        <dbReference type="ARBA" id="ARBA00023211"/>
    </source>
</evidence>
<protein>
    <submittedName>
        <fullName evidence="9">RmlC-like cupin</fullName>
    </submittedName>
</protein>
<organism evidence="9 10">
    <name type="scientific">Hyaloscypha bicolor E</name>
    <dbReference type="NCBI Taxonomy" id="1095630"/>
    <lineage>
        <taxon>Eukaryota</taxon>
        <taxon>Fungi</taxon>
        <taxon>Dikarya</taxon>
        <taxon>Ascomycota</taxon>
        <taxon>Pezizomycotina</taxon>
        <taxon>Leotiomycetes</taxon>
        <taxon>Helotiales</taxon>
        <taxon>Hyaloscyphaceae</taxon>
        <taxon>Hyaloscypha</taxon>
        <taxon>Hyaloscypha bicolor</taxon>
    </lineage>
</organism>
<dbReference type="Pfam" id="PF00190">
    <property type="entry name" value="Cupin_1"/>
    <property type="match status" value="1"/>
</dbReference>
<evidence type="ECO:0000256" key="3">
    <source>
        <dbReference type="ARBA" id="ARBA00022525"/>
    </source>
</evidence>
<keyword evidence="7" id="KW-0732">Signal</keyword>
<evidence type="ECO:0000313" key="10">
    <source>
        <dbReference type="Proteomes" id="UP000235371"/>
    </source>
</evidence>
<dbReference type="PRINTS" id="PR00325">
    <property type="entry name" value="GERMIN"/>
</dbReference>
<dbReference type="GO" id="GO:0030145">
    <property type="term" value="F:manganese ion binding"/>
    <property type="evidence" value="ECO:0007669"/>
    <property type="project" value="InterPro"/>
</dbReference>
<evidence type="ECO:0000256" key="6">
    <source>
        <dbReference type="SAM" id="MobiDB-lite"/>
    </source>
</evidence>
<dbReference type="GeneID" id="36584826"/>
<gene>
    <name evidence="9" type="ORF">K444DRAFT_556469</name>
</gene>
<dbReference type="InterPro" id="IPR014710">
    <property type="entry name" value="RmlC-like_jellyroll"/>
</dbReference>
<keyword evidence="3" id="KW-0964">Secreted</keyword>
<name>A0A2J6TKY0_9HELO</name>
<keyword evidence="5" id="KW-0464">Manganese</keyword>
<comment type="similarity">
    <text evidence="2">Belongs to the germin family.</text>
</comment>
<feature type="compositionally biased region" description="Polar residues" evidence="6">
    <location>
        <begin position="26"/>
        <end position="51"/>
    </location>
</feature>
<dbReference type="InterPro" id="IPR019780">
    <property type="entry name" value="Germin_Mn-BS"/>
</dbReference>
<keyword evidence="10" id="KW-1185">Reference proteome</keyword>
<comment type="subcellular location">
    <subcellularLocation>
        <location evidence="1">Secreted</location>
    </subcellularLocation>
</comment>
<dbReference type="InterPro" id="IPR001929">
    <property type="entry name" value="Germin"/>
</dbReference>
<dbReference type="SUPFAM" id="SSF51182">
    <property type="entry name" value="RmlC-like cupins"/>
    <property type="match status" value="1"/>
</dbReference>
<evidence type="ECO:0000256" key="4">
    <source>
        <dbReference type="ARBA" id="ARBA00022723"/>
    </source>
</evidence>
<dbReference type="InterPro" id="IPR006045">
    <property type="entry name" value="Cupin_1"/>
</dbReference>
<dbReference type="Proteomes" id="UP000235371">
    <property type="component" value="Unassembled WGS sequence"/>
</dbReference>
<dbReference type="OrthoDB" id="1921208at2759"/>
<feature type="region of interest" description="Disordered" evidence="6">
    <location>
        <begin position="26"/>
        <end position="68"/>
    </location>
</feature>
<feature type="signal peptide" evidence="7">
    <location>
        <begin position="1"/>
        <end position="20"/>
    </location>
</feature>
<accession>A0A2J6TKY0</accession>
<dbReference type="AlphaFoldDB" id="A0A2J6TKY0"/>
<evidence type="ECO:0000256" key="7">
    <source>
        <dbReference type="SAM" id="SignalP"/>
    </source>
</evidence>
<dbReference type="GO" id="GO:0005576">
    <property type="term" value="C:extracellular region"/>
    <property type="evidence" value="ECO:0007669"/>
    <property type="project" value="UniProtKB-SubCell"/>
</dbReference>
<dbReference type="CDD" id="cd02241">
    <property type="entry name" value="cupin_OxOx"/>
    <property type="match status" value="1"/>
</dbReference>
<evidence type="ECO:0000256" key="2">
    <source>
        <dbReference type="ARBA" id="ARBA00007456"/>
    </source>
</evidence>
<keyword evidence="4" id="KW-0479">Metal-binding</keyword>
<dbReference type="EMBL" id="KZ613780">
    <property type="protein sequence ID" value="PMD63683.1"/>
    <property type="molecule type" value="Genomic_DNA"/>
</dbReference>
<feature type="chain" id="PRO_5014468701" evidence="7">
    <location>
        <begin position="21"/>
        <end position="293"/>
    </location>
</feature>
<dbReference type="InterPro" id="IPR011051">
    <property type="entry name" value="RmlC_Cupin_sf"/>
</dbReference>
<dbReference type="STRING" id="1095630.A0A2J6TKY0"/>
<dbReference type="PANTHER" id="PTHR31238">
    <property type="entry name" value="GERMIN-LIKE PROTEIN SUBFAMILY 3 MEMBER 3"/>
    <property type="match status" value="1"/>
</dbReference>
<evidence type="ECO:0000256" key="1">
    <source>
        <dbReference type="ARBA" id="ARBA00004613"/>
    </source>
</evidence>
<proteinExistence type="inferred from homology"/>
<reference evidence="9 10" key="1">
    <citation type="submission" date="2016-04" db="EMBL/GenBank/DDBJ databases">
        <title>A degradative enzymes factory behind the ericoid mycorrhizal symbiosis.</title>
        <authorList>
            <consortium name="DOE Joint Genome Institute"/>
            <person name="Martino E."/>
            <person name="Morin E."/>
            <person name="Grelet G."/>
            <person name="Kuo A."/>
            <person name="Kohler A."/>
            <person name="Daghino S."/>
            <person name="Barry K."/>
            <person name="Choi C."/>
            <person name="Cichocki N."/>
            <person name="Clum A."/>
            <person name="Copeland A."/>
            <person name="Hainaut M."/>
            <person name="Haridas S."/>
            <person name="Labutti K."/>
            <person name="Lindquist E."/>
            <person name="Lipzen A."/>
            <person name="Khouja H.-R."/>
            <person name="Murat C."/>
            <person name="Ohm R."/>
            <person name="Olson A."/>
            <person name="Spatafora J."/>
            <person name="Veneault-Fourrey C."/>
            <person name="Henrissat B."/>
            <person name="Grigoriev I."/>
            <person name="Martin F."/>
            <person name="Perotto S."/>
        </authorList>
    </citation>
    <scope>NUCLEOTIDE SEQUENCE [LARGE SCALE GENOMIC DNA]</scope>
    <source>
        <strain evidence="9 10">E</strain>
    </source>
</reference>
<dbReference type="InParanoid" id="A0A2J6TKY0"/>
<dbReference type="RefSeq" id="XP_024740587.1">
    <property type="nucleotide sequence ID" value="XM_024876747.1"/>
</dbReference>